<dbReference type="PANTHER" id="PTHR30055">
    <property type="entry name" value="HTH-TYPE TRANSCRIPTIONAL REGULATOR RUTR"/>
    <property type="match status" value="1"/>
</dbReference>
<dbReference type="PANTHER" id="PTHR30055:SF234">
    <property type="entry name" value="HTH-TYPE TRANSCRIPTIONAL REGULATOR BETI"/>
    <property type="match status" value="1"/>
</dbReference>
<dbReference type="GO" id="GO:0000976">
    <property type="term" value="F:transcription cis-regulatory region binding"/>
    <property type="evidence" value="ECO:0007669"/>
    <property type="project" value="TreeGrafter"/>
</dbReference>
<evidence type="ECO:0000313" key="6">
    <source>
        <dbReference type="EMBL" id="AIS01038.1"/>
    </source>
</evidence>
<dbReference type="InterPro" id="IPR050109">
    <property type="entry name" value="HTH-type_TetR-like_transc_reg"/>
</dbReference>
<dbReference type="RefSeq" id="WP_043504746.1">
    <property type="nucleotide sequence ID" value="NZ_CP009438.1"/>
</dbReference>
<keyword evidence="2 4" id="KW-0238">DNA-binding</keyword>
<evidence type="ECO:0000313" key="7">
    <source>
        <dbReference type="Proteomes" id="UP000029482"/>
    </source>
</evidence>
<dbReference type="KEGG" id="sgu:SGLAU_25500"/>
<protein>
    <submittedName>
        <fullName evidence="6">Putative gamma-butyrolactone binding protein</fullName>
    </submittedName>
</protein>
<dbReference type="PROSITE" id="PS50977">
    <property type="entry name" value="HTH_TETR_2"/>
    <property type="match status" value="1"/>
</dbReference>
<dbReference type="STRING" id="1907.SGLAU_25500"/>
<evidence type="ECO:0000256" key="1">
    <source>
        <dbReference type="ARBA" id="ARBA00023015"/>
    </source>
</evidence>
<dbReference type="SUPFAM" id="SSF46689">
    <property type="entry name" value="Homeodomain-like"/>
    <property type="match status" value="1"/>
</dbReference>
<dbReference type="InterPro" id="IPR054126">
    <property type="entry name" value="CprB_TetR_C"/>
</dbReference>
<evidence type="ECO:0000256" key="2">
    <source>
        <dbReference type="ARBA" id="ARBA00023125"/>
    </source>
</evidence>
<dbReference type="InterPro" id="IPR036271">
    <property type="entry name" value="Tet_transcr_reg_TetR-rel_C_sf"/>
</dbReference>
<feature type="DNA-binding region" description="H-T-H motif" evidence="4">
    <location>
        <begin position="33"/>
        <end position="52"/>
    </location>
</feature>
<keyword evidence="7" id="KW-1185">Reference proteome</keyword>
<name>A0A089XAP7_STRGA</name>
<dbReference type="Proteomes" id="UP000029482">
    <property type="component" value="Chromosome"/>
</dbReference>
<dbReference type="Gene3D" id="1.10.357.10">
    <property type="entry name" value="Tetracycline Repressor, domain 2"/>
    <property type="match status" value="1"/>
</dbReference>
<reference evidence="7" key="1">
    <citation type="journal article" date="2015" name="J. Biotechnol.">
        <title>Complete genome sequence of the actinobacterium Streptomyces glaucescens GLA.O (DSM 40922) consisting of a linear chromosome and one linear plasmid.</title>
        <authorList>
            <person name="Ortseifen V."/>
            <person name="Winkler A."/>
            <person name="Albersmeier A."/>
            <person name="Wendler S."/>
            <person name="Puhler A."/>
            <person name="Kalinowski J."/>
            <person name="Ruckert C."/>
        </authorList>
    </citation>
    <scope>NUCLEOTIDE SEQUENCE [LARGE SCALE GENOMIC DNA]</scope>
    <source>
        <strain evidence="7">DSM 40922 / GLA O</strain>
    </source>
</reference>
<dbReference type="InterPro" id="IPR009057">
    <property type="entry name" value="Homeodomain-like_sf"/>
</dbReference>
<dbReference type="SUPFAM" id="SSF48498">
    <property type="entry name" value="Tetracyclin repressor-like, C-terminal domain"/>
    <property type="match status" value="1"/>
</dbReference>
<evidence type="ECO:0000259" key="5">
    <source>
        <dbReference type="PROSITE" id="PS50977"/>
    </source>
</evidence>
<dbReference type="OrthoDB" id="3237195at2"/>
<keyword evidence="1" id="KW-0805">Transcription regulation</keyword>
<evidence type="ECO:0000256" key="4">
    <source>
        <dbReference type="PROSITE-ProRule" id="PRU00335"/>
    </source>
</evidence>
<dbReference type="EMBL" id="CP009438">
    <property type="protein sequence ID" value="AIS01038.1"/>
    <property type="molecule type" value="Genomic_DNA"/>
</dbReference>
<keyword evidence="3" id="KW-0804">Transcription</keyword>
<gene>
    <name evidence="6" type="ORF">SGLAU_25500</name>
</gene>
<organism evidence="6 7">
    <name type="scientific">Streptomyces glaucescens</name>
    <dbReference type="NCBI Taxonomy" id="1907"/>
    <lineage>
        <taxon>Bacteria</taxon>
        <taxon>Bacillati</taxon>
        <taxon>Actinomycetota</taxon>
        <taxon>Actinomycetes</taxon>
        <taxon>Kitasatosporales</taxon>
        <taxon>Streptomycetaceae</taxon>
        <taxon>Streptomyces</taxon>
    </lineage>
</organism>
<sequence>MTRPTQERALRTREVLLRAGAEVFDECGYAGAGINRILERAKVTAGALYFHFKSKEGLARAVMSAQPAVIEPRLNSRGLQRLVDITLVWAHELQVNALLRAGVRLSVEQGSFGLRDASSYLGWKEIMAECLHTAVDEDELLPTTRPDDIAEFLVGACTGVQLYSQLISDRADLPRRTVVMWRMLLPGIARPETIARIDLDVARGRSR</sequence>
<dbReference type="InterPro" id="IPR001647">
    <property type="entry name" value="HTH_TetR"/>
</dbReference>
<dbReference type="PRINTS" id="PR00455">
    <property type="entry name" value="HTHTETR"/>
</dbReference>
<evidence type="ECO:0000256" key="3">
    <source>
        <dbReference type="ARBA" id="ARBA00023163"/>
    </source>
</evidence>
<dbReference type="AlphaFoldDB" id="A0A089XAP7"/>
<feature type="domain" description="HTH tetR-type" evidence="5">
    <location>
        <begin position="10"/>
        <end position="70"/>
    </location>
</feature>
<dbReference type="GO" id="GO:0003700">
    <property type="term" value="F:DNA-binding transcription factor activity"/>
    <property type="evidence" value="ECO:0007669"/>
    <property type="project" value="TreeGrafter"/>
</dbReference>
<dbReference type="eggNOG" id="COG1309">
    <property type="taxonomic scope" value="Bacteria"/>
</dbReference>
<dbReference type="NCBIfam" id="NF041196">
    <property type="entry name" value="ScbR_bind_reg"/>
    <property type="match status" value="1"/>
</dbReference>
<dbReference type="HOGENOM" id="CLU_069356_8_0_11"/>
<proteinExistence type="predicted"/>
<dbReference type="InterPro" id="IPR047923">
    <property type="entry name" value="ArpA-like"/>
</dbReference>
<dbReference type="Pfam" id="PF21935">
    <property type="entry name" value="TetR_C_45"/>
    <property type="match status" value="1"/>
</dbReference>
<accession>A0A089XAP7</accession>
<dbReference type="Pfam" id="PF00440">
    <property type="entry name" value="TetR_N"/>
    <property type="match status" value="1"/>
</dbReference>